<keyword evidence="7" id="KW-0067">ATP-binding</keyword>
<evidence type="ECO:0000313" key="13">
    <source>
        <dbReference type="Proteomes" id="UP001595721"/>
    </source>
</evidence>
<dbReference type="RefSeq" id="WP_377743249.1">
    <property type="nucleotide sequence ID" value="NZ_JBHRXJ010000003.1"/>
</dbReference>
<keyword evidence="5" id="KW-0547">Nucleotide-binding</keyword>
<keyword evidence="6 12" id="KW-0418">Kinase</keyword>
<dbReference type="Gene3D" id="3.40.50.2300">
    <property type="match status" value="1"/>
</dbReference>
<evidence type="ECO:0000256" key="9">
    <source>
        <dbReference type="PROSITE-ProRule" id="PRU00169"/>
    </source>
</evidence>
<accession>A0ABV7R0U9</accession>
<dbReference type="EC" id="2.7.13.3" evidence="2"/>
<dbReference type="GO" id="GO:0016301">
    <property type="term" value="F:kinase activity"/>
    <property type="evidence" value="ECO:0007669"/>
    <property type="project" value="UniProtKB-KW"/>
</dbReference>
<dbReference type="InterPro" id="IPR003594">
    <property type="entry name" value="HATPase_dom"/>
</dbReference>
<dbReference type="SUPFAM" id="SSF47384">
    <property type="entry name" value="Homodimeric domain of signal transducing histidine kinase"/>
    <property type="match status" value="1"/>
</dbReference>
<name>A0ABV7R0U9_9RHOB</name>
<gene>
    <name evidence="12" type="ORF">ACFOMH_05965</name>
</gene>
<dbReference type="InterPro" id="IPR004358">
    <property type="entry name" value="Sig_transdc_His_kin-like_C"/>
</dbReference>
<evidence type="ECO:0000259" key="11">
    <source>
        <dbReference type="PROSITE" id="PS50110"/>
    </source>
</evidence>
<dbReference type="InterPro" id="IPR036097">
    <property type="entry name" value="HisK_dim/P_sf"/>
</dbReference>
<dbReference type="SMART" id="SM00388">
    <property type="entry name" value="HisKA"/>
    <property type="match status" value="1"/>
</dbReference>
<dbReference type="SMART" id="SM00448">
    <property type="entry name" value="REC"/>
    <property type="match status" value="1"/>
</dbReference>
<evidence type="ECO:0000313" key="12">
    <source>
        <dbReference type="EMBL" id="MFC3527715.1"/>
    </source>
</evidence>
<dbReference type="Pfam" id="PF00072">
    <property type="entry name" value="Response_reg"/>
    <property type="match status" value="1"/>
</dbReference>
<dbReference type="EMBL" id="JBHRXJ010000003">
    <property type="protein sequence ID" value="MFC3527715.1"/>
    <property type="molecule type" value="Genomic_DNA"/>
</dbReference>
<dbReference type="Gene3D" id="3.30.565.10">
    <property type="entry name" value="Histidine kinase-like ATPase, C-terminal domain"/>
    <property type="match status" value="1"/>
</dbReference>
<dbReference type="InterPro" id="IPR005467">
    <property type="entry name" value="His_kinase_dom"/>
</dbReference>
<evidence type="ECO:0000256" key="8">
    <source>
        <dbReference type="ARBA" id="ARBA00023012"/>
    </source>
</evidence>
<keyword evidence="4" id="KW-0808">Transferase</keyword>
<evidence type="ECO:0000256" key="4">
    <source>
        <dbReference type="ARBA" id="ARBA00022679"/>
    </source>
</evidence>
<dbReference type="InterPro" id="IPR003661">
    <property type="entry name" value="HisK_dim/P_dom"/>
</dbReference>
<dbReference type="SUPFAM" id="SSF52172">
    <property type="entry name" value="CheY-like"/>
    <property type="match status" value="1"/>
</dbReference>
<evidence type="ECO:0000256" key="1">
    <source>
        <dbReference type="ARBA" id="ARBA00000085"/>
    </source>
</evidence>
<sequence>MPNLSAAPDSTVRRLLIVDDDVDFAVSTSRALGLAGVDCTLVHSGAGALDQLARDPVEVVLLDIRLGGEDGTDLAARLRARHPDLIVIIMTAYASVDSAVAALKAGAYDYLRKPFFLDELVQALDRCFQLAQLRRDKARAERQLALLHQIEAASQLAAGLSHDFKNMLAVIGANLMVIDDGLHAHDVLKPYATDAREAALTAADLVARLMGFARGEGPPGAVIDLGAVVGNVAAMLTRTLCQGMALDLDLPAAPLLVPADPRQVETALLNLLINARDATGGRGRVAIRLSRVWRGGPYARLEVVDDGPGLTPEGLERALEPLFTTKPEGTGLGLPMIQQMALRHGGRFRIGNAGGGDAMGGDGARGARAVLDLPCLGGDEAPDPGLDQGSGENM</sequence>
<dbReference type="PROSITE" id="PS50109">
    <property type="entry name" value="HIS_KIN"/>
    <property type="match status" value="1"/>
</dbReference>
<dbReference type="Pfam" id="PF02518">
    <property type="entry name" value="HATPase_c"/>
    <property type="match status" value="1"/>
</dbReference>
<dbReference type="InterPro" id="IPR001789">
    <property type="entry name" value="Sig_transdc_resp-reg_receiver"/>
</dbReference>
<proteinExistence type="predicted"/>
<evidence type="ECO:0000256" key="6">
    <source>
        <dbReference type="ARBA" id="ARBA00022777"/>
    </source>
</evidence>
<dbReference type="PANTHER" id="PTHR43065">
    <property type="entry name" value="SENSOR HISTIDINE KINASE"/>
    <property type="match status" value="1"/>
</dbReference>
<keyword evidence="13" id="KW-1185">Reference proteome</keyword>
<dbReference type="InterPro" id="IPR036890">
    <property type="entry name" value="HATPase_C_sf"/>
</dbReference>
<keyword evidence="3 9" id="KW-0597">Phosphoprotein</keyword>
<dbReference type="Gene3D" id="1.10.287.130">
    <property type="match status" value="1"/>
</dbReference>
<protein>
    <recommendedName>
        <fullName evidence="2">histidine kinase</fullName>
        <ecNumber evidence="2">2.7.13.3</ecNumber>
    </recommendedName>
</protein>
<reference evidence="13" key="1">
    <citation type="journal article" date="2019" name="Int. J. Syst. Evol. Microbiol.">
        <title>The Global Catalogue of Microorganisms (GCM) 10K type strain sequencing project: providing services to taxonomists for standard genome sequencing and annotation.</title>
        <authorList>
            <consortium name="The Broad Institute Genomics Platform"/>
            <consortium name="The Broad Institute Genome Sequencing Center for Infectious Disease"/>
            <person name="Wu L."/>
            <person name="Ma J."/>
        </authorList>
    </citation>
    <scope>NUCLEOTIDE SEQUENCE [LARGE SCALE GENOMIC DNA]</scope>
    <source>
        <strain evidence="13">KCTC 42899</strain>
    </source>
</reference>
<evidence type="ECO:0000256" key="5">
    <source>
        <dbReference type="ARBA" id="ARBA00022741"/>
    </source>
</evidence>
<comment type="caution">
    <text evidence="12">The sequence shown here is derived from an EMBL/GenBank/DDBJ whole genome shotgun (WGS) entry which is preliminary data.</text>
</comment>
<dbReference type="SMART" id="SM00387">
    <property type="entry name" value="HATPase_c"/>
    <property type="match status" value="1"/>
</dbReference>
<dbReference type="PROSITE" id="PS50110">
    <property type="entry name" value="RESPONSE_REGULATORY"/>
    <property type="match status" value="1"/>
</dbReference>
<dbReference type="Proteomes" id="UP001595721">
    <property type="component" value="Unassembled WGS sequence"/>
</dbReference>
<keyword evidence="8" id="KW-0902">Two-component regulatory system</keyword>
<dbReference type="PRINTS" id="PR00344">
    <property type="entry name" value="BCTRLSENSOR"/>
</dbReference>
<feature type="domain" description="Response regulatory" evidence="11">
    <location>
        <begin position="14"/>
        <end position="128"/>
    </location>
</feature>
<evidence type="ECO:0000256" key="2">
    <source>
        <dbReference type="ARBA" id="ARBA00012438"/>
    </source>
</evidence>
<feature type="modified residue" description="4-aspartylphosphate" evidence="9">
    <location>
        <position position="63"/>
    </location>
</feature>
<dbReference type="PANTHER" id="PTHR43065:SF46">
    <property type="entry name" value="C4-DICARBOXYLATE TRANSPORT SENSOR PROTEIN DCTB"/>
    <property type="match status" value="1"/>
</dbReference>
<organism evidence="12 13">
    <name type="scientific">Paracoccus mangrovi</name>
    <dbReference type="NCBI Taxonomy" id="1715645"/>
    <lineage>
        <taxon>Bacteria</taxon>
        <taxon>Pseudomonadati</taxon>
        <taxon>Pseudomonadota</taxon>
        <taxon>Alphaproteobacteria</taxon>
        <taxon>Rhodobacterales</taxon>
        <taxon>Paracoccaceae</taxon>
        <taxon>Paracoccus</taxon>
    </lineage>
</organism>
<evidence type="ECO:0000256" key="7">
    <source>
        <dbReference type="ARBA" id="ARBA00022840"/>
    </source>
</evidence>
<dbReference type="InterPro" id="IPR011006">
    <property type="entry name" value="CheY-like_superfamily"/>
</dbReference>
<comment type="catalytic activity">
    <reaction evidence="1">
        <text>ATP + protein L-histidine = ADP + protein N-phospho-L-histidine.</text>
        <dbReference type="EC" id="2.7.13.3"/>
    </reaction>
</comment>
<evidence type="ECO:0000259" key="10">
    <source>
        <dbReference type="PROSITE" id="PS50109"/>
    </source>
</evidence>
<feature type="domain" description="Histidine kinase" evidence="10">
    <location>
        <begin position="159"/>
        <end position="377"/>
    </location>
</feature>
<dbReference type="SUPFAM" id="SSF55874">
    <property type="entry name" value="ATPase domain of HSP90 chaperone/DNA topoisomerase II/histidine kinase"/>
    <property type="match status" value="1"/>
</dbReference>
<evidence type="ECO:0000256" key="3">
    <source>
        <dbReference type="ARBA" id="ARBA00022553"/>
    </source>
</evidence>